<sequence>MQLVLPYPVAFSLCMTATCTTTVASATFLLWDMALTLDTEVARVWMARKTLGTTLFFLNRYIPPILCKNYELSSTILDLVSIAIIECVLVMRTHALYQNKLILRLLASLCISSIAIMLTCFLIVFKNETFIPASTIGFRGCLSGCTSSLCQPLLIAFWIPFFCFETLVFVLTVWKSYKSCLCYSASCWSPYWV</sequence>
<evidence type="ECO:0000313" key="3">
    <source>
        <dbReference type="EMBL" id="PPQ79827.1"/>
    </source>
</evidence>
<feature type="transmembrane region" description="Helical" evidence="1">
    <location>
        <begin position="153"/>
        <end position="174"/>
    </location>
</feature>
<dbReference type="Proteomes" id="UP000283269">
    <property type="component" value="Unassembled WGS sequence"/>
</dbReference>
<feature type="domain" description="DUF6533" evidence="2">
    <location>
        <begin position="22"/>
        <end position="65"/>
    </location>
</feature>
<comment type="caution">
    <text evidence="3">The sequence shown here is derived from an EMBL/GenBank/DDBJ whole genome shotgun (WGS) entry which is preliminary data.</text>
</comment>
<protein>
    <recommendedName>
        <fullName evidence="2">DUF6533 domain-containing protein</fullName>
    </recommendedName>
</protein>
<dbReference type="AlphaFoldDB" id="A0A409WMR7"/>
<gene>
    <name evidence="3" type="ORF">CVT25_002981</name>
</gene>
<keyword evidence="1" id="KW-1133">Transmembrane helix</keyword>
<name>A0A409WMR7_PSICY</name>
<evidence type="ECO:0000313" key="4">
    <source>
        <dbReference type="Proteomes" id="UP000283269"/>
    </source>
</evidence>
<feature type="transmembrane region" description="Helical" evidence="1">
    <location>
        <begin position="103"/>
        <end position="125"/>
    </location>
</feature>
<feature type="transmembrane region" description="Helical" evidence="1">
    <location>
        <begin position="72"/>
        <end position="91"/>
    </location>
</feature>
<dbReference type="Pfam" id="PF20151">
    <property type="entry name" value="DUF6533"/>
    <property type="match status" value="1"/>
</dbReference>
<evidence type="ECO:0000256" key="1">
    <source>
        <dbReference type="SAM" id="Phobius"/>
    </source>
</evidence>
<dbReference type="OrthoDB" id="3354157at2759"/>
<keyword evidence="4" id="KW-1185">Reference proteome</keyword>
<keyword evidence="1" id="KW-0812">Transmembrane</keyword>
<dbReference type="InParanoid" id="A0A409WMR7"/>
<dbReference type="InterPro" id="IPR045340">
    <property type="entry name" value="DUF6533"/>
</dbReference>
<organism evidence="3 4">
    <name type="scientific">Psilocybe cyanescens</name>
    <dbReference type="NCBI Taxonomy" id="93625"/>
    <lineage>
        <taxon>Eukaryota</taxon>
        <taxon>Fungi</taxon>
        <taxon>Dikarya</taxon>
        <taxon>Basidiomycota</taxon>
        <taxon>Agaricomycotina</taxon>
        <taxon>Agaricomycetes</taxon>
        <taxon>Agaricomycetidae</taxon>
        <taxon>Agaricales</taxon>
        <taxon>Agaricineae</taxon>
        <taxon>Strophariaceae</taxon>
        <taxon>Psilocybe</taxon>
    </lineage>
</organism>
<reference evidence="3 4" key="1">
    <citation type="journal article" date="2018" name="Evol. Lett.">
        <title>Horizontal gene cluster transfer increased hallucinogenic mushroom diversity.</title>
        <authorList>
            <person name="Reynolds H.T."/>
            <person name="Vijayakumar V."/>
            <person name="Gluck-Thaler E."/>
            <person name="Korotkin H.B."/>
            <person name="Matheny P.B."/>
            <person name="Slot J.C."/>
        </authorList>
    </citation>
    <scope>NUCLEOTIDE SEQUENCE [LARGE SCALE GENOMIC DNA]</scope>
    <source>
        <strain evidence="3 4">2631</strain>
    </source>
</reference>
<proteinExistence type="predicted"/>
<dbReference type="EMBL" id="NHYD01003360">
    <property type="protein sequence ID" value="PPQ79827.1"/>
    <property type="molecule type" value="Genomic_DNA"/>
</dbReference>
<accession>A0A409WMR7</accession>
<evidence type="ECO:0000259" key="2">
    <source>
        <dbReference type="Pfam" id="PF20151"/>
    </source>
</evidence>
<feature type="transmembrane region" description="Helical" evidence="1">
    <location>
        <begin position="7"/>
        <end position="31"/>
    </location>
</feature>
<keyword evidence="1" id="KW-0472">Membrane</keyword>